<keyword evidence="5 7" id="KW-0175">Coiled coil</keyword>
<dbReference type="Gene3D" id="1.10.287.1490">
    <property type="match status" value="1"/>
</dbReference>
<dbReference type="RefSeq" id="XP_008209806.1">
    <property type="nucleotide sequence ID" value="XM_008211584.4"/>
</dbReference>
<keyword evidence="3" id="KW-0493">Microtubule</keyword>
<feature type="coiled-coil region" evidence="7">
    <location>
        <begin position="1552"/>
        <end position="1579"/>
    </location>
</feature>
<dbReference type="InterPro" id="IPR000938">
    <property type="entry name" value="CAP-Gly_domain"/>
</dbReference>
<evidence type="ECO:0000313" key="10">
    <source>
        <dbReference type="EnsemblMetazoa" id="XP_008209804"/>
    </source>
</evidence>
<reference evidence="10" key="1">
    <citation type="submission" date="2021-01" db="UniProtKB">
        <authorList>
            <consortium name="EnsemblMetazoa"/>
        </authorList>
    </citation>
    <scope>IDENTIFICATION</scope>
</reference>
<dbReference type="FunCoup" id="A0A7M7HCA7">
    <property type="interactions" value="664"/>
</dbReference>
<dbReference type="InterPro" id="IPR032108">
    <property type="entry name" value="CLIP1_ZNF"/>
</dbReference>
<dbReference type="GeneID" id="100122523"/>
<dbReference type="Gene3D" id="2.30.30.190">
    <property type="entry name" value="CAP Gly-rich-like domain"/>
    <property type="match status" value="2"/>
</dbReference>
<name>A0A7M7HCA7_NASVI</name>
<dbReference type="EnsemblMetazoa" id="XM_008211583">
    <property type="protein sequence ID" value="XP_008209805"/>
    <property type="gene ID" value="LOC100122523"/>
</dbReference>
<dbReference type="GO" id="GO:0031122">
    <property type="term" value="P:cytoplasmic microtubule organization"/>
    <property type="evidence" value="ECO:0007669"/>
    <property type="project" value="TreeGrafter"/>
</dbReference>
<dbReference type="OrthoDB" id="2130750at2759"/>
<feature type="coiled-coil region" evidence="7">
    <location>
        <begin position="679"/>
        <end position="1005"/>
    </location>
</feature>
<accession>A0A7M7HCA7</accession>
<evidence type="ECO:0000256" key="1">
    <source>
        <dbReference type="ARBA" id="ARBA00004245"/>
    </source>
</evidence>
<keyword evidence="4" id="KW-0677">Repeat</keyword>
<keyword evidence="11" id="KW-1185">Reference proteome</keyword>
<feature type="coiled-coil region" evidence="7">
    <location>
        <begin position="1034"/>
        <end position="1086"/>
    </location>
</feature>
<sequence>MSQESKPSGLRPPSKIGRPTCTVTPKPAVPPSPPRSINSMEPLWETHGRRLSEAGVRRGSDNSVVLTEDTDSFIIGDHVWVGGTKPGQIAYIGETQFAPGDWAGIVLDEPIGKNDGSVAGCRYFQCEPKRGIFSRLTRLTRQPIHGVSPISPSESVKGSLNKSMSPSLNNSTTSLASVSQKELQMGERVIVSSSQGSKTGVLRYMGVTEFAPGEWCGVELDEPVGKNDGSVADKRYFECRPKYGLFAPAAKVSRSPSNNNRRSTTHRPSGASLSMSLRKAGSRESLASVASQATSIASSRIATGSTSSTARLQKAGLLRTSTPARKTTQDILNDRKKEIETLRKERDLERERVTKAASQADEAEKAIATLKKEYEKFREETEKVSQETQSTLAQLLEEKNLLATQLDEERRKCEDLLFRFEEESISKDDIQKESSEQSVANSIYENKIKDLEKQLSEERERVIQLERDSTKLFEAEEELTKLRIELQSAAAGEKNEFSELQKRNEDLEKAQQEFEKLLEEKTKTMEQYIAEISLANEKLKEKEQENVSQEESKSNLRKQLDKTTKQLEEKCALIDEMQNNFKAQTENLQREIERLKETIKNITEQNTVDRAKLVEEYDKLLKDKEEIIKLKTSELKQESQKIFATQEGVLEQMKAENAKQIQELSESFKAQLNSKDAQIEQISTRLEEKVQNASKLIAQLNELQIGGVTKENEMKKLSADLEELNKKLMISDEKSQSLNLQLNELKVKHEEEIKNITEQKSKLENEVSTLTLDINSLKEQLNELNECVKMKDIELSKMQNSKIDEMEDLKKQFQEQMEGKNKSIQDITADATEKASRLSTLEKELSDLKSTIASKDEEIKNLTKKTSELQDALSLSDKTKTNLESELRTYEKNLTELNEKFSRAEEKINQLSSQKEKLEQEIANAVSTSVDSSDKLVKYNEELRQKEKELDQARDKEFELQKLVTSAETKINSMQEDLNKTNVLVDQMRSEQEEFKSKIALEKQETQANLEKIKICQSTEQELINKNKVLEDNMHKKTLEVSELTQSLQDAQEKNFLLETQLKEAVEKYNNEKSQLEKQVNDTGANEITLKENIQTLEKLNAQLITDQNAIVVSTNELKGALNAKNQHVSELESIINDKDLELKEIVSNLEKIKIEKEEIQKNLVETSSRYNDTLTELTLLKSSNTSLESQMTLEVANLKQQLEDEKNTLDTALKESKKDLDELKKELAASSEIITKTNQKCMEMEALLTTKEKELQTLNENLSSEKENNNTIAQQIKVLQESVVAKDNEILANDNHISSLNESIKNLESNINILKADYENKSKQLAELELTLVEVKKSNEDRLSDDVKEKQRQIDELIKKHQQDIQSKDTDISELKKAENNKDKLLQELNDKHKVAEELIKKFEEDSNSKDKTICELKDAEEKARKILLSYEEKQKIEDGLVVEQTENIKLKDKTIIELQDVKKEMEQRMQNLMEQINVANEKSVQFEEVHRRMEKENKQLLANYNETLHKLNIANENLKNNTNNDMSNKVANVKTEENAKPIISSSDSEYTKLKAEYDEAKGQIDFLNSVIVDMQRKNEALSCKVQVLEMGIPPQEADDYNLNLIEKKMQPPRMFCDICDQFDLHETEDCPLQAQDPEPPRPIQTEKKKSVPRPYCENCEMFGHDTSACEDTETY</sequence>
<dbReference type="SUPFAM" id="SSF57997">
    <property type="entry name" value="Tropomyosin"/>
    <property type="match status" value="1"/>
</dbReference>
<dbReference type="RefSeq" id="XP_008209805.1">
    <property type="nucleotide sequence ID" value="XM_008211583.4"/>
</dbReference>
<dbReference type="PANTHER" id="PTHR18916">
    <property type="entry name" value="DYNACTIN 1-RELATED MICROTUBULE-BINDING"/>
    <property type="match status" value="1"/>
</dbReference>
<dbReference type="GO" id="GO:0051010">
    <property type="term" value="F:microtubule plus-end binding"/>
    <property type="evidence" value="ECO:0007669"/>
    <property type="project" value="TreeGrafter"/>
</dbReference>
<evidence type="ECO:0000256" key="2">
    <source>
        <dbReference type="ARBA" id="ARBA00022490"/>
    </source>
</evidence>
<organism evidence="10 11">
    <name type="scientific">Nasonia vitripennis</name>
    <name type="common">Parasitic wasp</name>
    <dbReference type="NCBI Taxonomy" id="7425"/>
    <lineage>
        <taxon>Eukaryota</taxon>
        <taxon>Metazoa</taxon>
        <taxon>Ecdysozoa</taxon>
        <taxon>Arthropoda</taxon>
        <taxon>Hexapoda</taxon>
        <taxon>Insecta</taxon>
        <taxon>Pterygota</taxon>
        <taxon>Neoptera</taxon>
        <taxon>Endopterygota</taxon>
        <taxon>Hymenoptera</taxon>
        <taxon>Apocrita</taxon>
        <taxon>Proctotrupomorpha</taxon>
        <taxon>Chalcidoidea</taxon>
        <taxon>Pteromalidae</taxon>
        <taxon>Pteromalinae</taxon>
        <taxon>Nasonia</taxon>
    </lineage>
</organism>
<dbReference type="SMART" id="SM01052">
    <property type="entry name" value="CAP_GLY"/>
    <property type="match status" value="2"/>
</dbReference>
<dbReference type="InterPro" id="IPR036859">
    <property type="entry name" value="CAP-Gly_dom_sf"/>
</dbReference>
<evidence type="ECO:0000256" key="6">
    <source>
        <dbReference type="ARBA" id="ARBA00023212"/>
    </source>
</evidence>
<evidence type="ECO:0000256" key="4">
    <source>
        <dbReference type="ARBA" id="ARBA00022737"/>
    </source>
</evidence>
<dbReference type="GO" id="GO:0005634">
    <property type="term" value="C:nucleus"/>
    <property type="evidence" value="ECO:0007669"/>
    <property type="project" value="TreeGrafter"/>
</dbReference>
<feature type="region of interest" description="Disordered" evidence="8">
    <location>
        <begin position="297"/>
        <end position="326"/>
    </location>
</feature>
<feature type="region of interest" description="Disordered" evidence="8">
    <location>
        <begin position="145"/>
        <end position="172"/>
    </location>
</feature>
<evidence type="ECO:0000256" key="3">
    <source>
        <dbReference type="ARBA" id="ARBA00022701"/>
    </source>
</evidence>
<feature type="compositionally biased region" description="Polar residues" evidence="8">
    <location>
        <begin position="297"/>
        <end position="311"/>
    </location>
</feature>
<feature type="compositionally biased region" description="Polar residues" evidence="8">
    <location>
        <begin position="150"/>
        <end position="172"/>
    </location>
</feature>
<evidence type="ECO:0000259" key="9">
    <source>
        <dbReference type="PROSITE" id="PS50245"/>
    </source>
</evidence>
<proteinExistence type="predicted"/>
<dbReference type="Pfam" id="PF16641">
    <property type="entry name" value="CLIP1_ZNF"/>
    <property type="match status" value="2"/>
</dbReference>
<keyword evidence="6" id="KW-0206">Cytoskeleton</keyword>
<feature type="coiled-coil region" evidence="7">
    <location>
        <begin position="1143"/>
        <end position="1523"/>
    </location>
</feature>
<dbReference type="Proteomes" id="UP000002358">
    <property type="component" value="Chromosome 2"/>
</dbReference>
<dbReference type="PANTHER" id="PTHR18916:SF82">
    <property type="entry name" value="CAP-GLY DOMAIN-CONTAINING PROTEIN"/>
    <property type="match status" value="1"/>
</dbReference>
<dbReference type="GO" id="GO:0035371">
    <property type="term" value="C:microtubule plus-end"/>
    <property type="evidence" value="ECO:0007669"/>
    <property type="project" value="TreeGrafter"/>
</dbReference>
<evidence type="ECO:0000256" key="7">
    <source>
        <dbReference type="SAM" id="Coils"/>
    </source>
</evidence>
<keyword evidence="2" id="KW-0963">Cytoplasm</keyword>
<protein>
    <recommendedName>
        <fullName evidence="9">CAP-Gly domain-containing protein</fullName>
    </recommendedName>
</protein>
<dbReference type="GO" id="GO:0005938">
    <property type="term" value="C:cell cortex"/>
    <property type="evidence" value="ECO:0007669"/>
    <property type="project" value="TreeGrafter"/>
</dbReference>
<dbReference type="RefSeq" id="XP_008209804.1">
    <property type="nucleotide sequence ID" value="XM_008211582.4"/>
</dbReference>
<feature type="region of interest" description="Disordered" evidence="8">
    <location>
        <begin position="1633"/>
        <end position="1653"/>
    </location>
</feature>
<feature type="region of interest" description="Disordered" evidence="8">
    <location>
        <begin position="250"/>
        <end position="278"/>
    </location>
</feature>
<dbReference type="SUPFAM" id="SSF74924">
    <property type="entry name" value="Cap-Gly domain"/>
    <property type="match status" value="2"/>
</dbReference>
<feature type="region of interest" description="Disordered" evidence="8">
    <location>
        <begin position="1"/>
        <end position="40"/>
    </location>
</feature>
<dbReference type="InParanoid" id="A0A7M7HCA7"/>
<dbReference type="EnsemblMetazoa" id="XM_008211582">
    <property type="protein sequence ID" value="XP_008209804"/>
    <property type="gene ID" value="LOC100122523"/>
</dbReference>
<dbReference type="PROSITE" id="PS00845">
    <property type="entry name" value="CAP_GLY_1"/>
    <property type="match status" value="2"/>
</dbReference>
<dbReference type="PROSITE" id="PS50245">
    <property type="entry name" value="CAP_GLY_2"/>
    <property type="match status" value="2"/>
</dbReference>
<dbReference type="EnsemblMetazoa" id="XM_008211581">
    <property type="protein sequence ID" value="XP_008209803"/>
    <property type="gene ID" value="LOC100122523"/>
</dbReference>
<dbReference type="EnsemblMetazoa" id="XM_008211584">
    <property type="protein sequence ID" value="XP_008209806"/>
    <property type="gene ID" value="LOC100122523"/>
</dbReference>
<feature type="domain" description="CAP-Gly" evidence="9">
    <location>
        <begin position="93"/>
        <end position="135"/>
    </location>
</feature>
<evidence type="ECO:0000256" key="5">
    <source>
        <dbReference type="ARBA" id="ARBA00023054"/>
    </source>
</evidence>
<evidence type="ECO:0000256" key="8">
    <source>
        <dbReference type="SAM" id="MobiDB-lite"/>
    </source>
</evidence>
<feature type="compositionally biased region" description="Low complexity" evidence="8">
    <location>
        <begin position="253"/>
        <end position="269"/>
    </location>
</feature>
<evidence type="ECO:0000313" key="11">
    <source>
        <dbReference type="Proteomes" id="UP000002358"/>
    </source>
</evidence>
<dbReference type="Pfam" id="PF01302">
    <property type="entry name" value="CAP_GLY"/>
    <property type="match status" value="2"/>
</dbReference>
<dbReference type="CTD" id="35042"/>
<comment type="subcellular location">
    <subcellularLocation>
        <location evidence="1">Cytoplasm</location>
        <location evidence="1">Cytoskeleton</location>
    </subcellularLocation>
</comment>
<feature type="domain" description="CAP-Gly" evidence="9">
    <location>
        <begin position="206"/>
        <end position="248"/>
    </location>
</feature>
<dbReference type="SMR" id="A0A7M7HCA7"/>
<dbReference type="RefSeq" id="XP_008209803.1">
    <property type="nucleotide sequence ID" value="XM_008211581.4"/>
</dbReference>